<feature type="transmembrane region" description="Helical" evidence="2">
    <location>
        <begin position="769"/>
        <end position="792"/>
    </location>
</feature>
<dbReference type="InterPro" id="IPR010090">
    <property type="entry name" value="Phage_tape_meas"/>
</dbReference>
<keyword evidence="2" id="KW-1133">Transmembrane helix</keyword>
<evidence type="ECO:0000259" key="3">
    <source>
        <dbReference type="Pfam" id="PF10145"/>
    </source>
</evidence>
<dbReference type="Pfam" id="PF10145">
    <property type="entry name" value="PhageMin_Tail"/>
    <property type="match status" value="1"/>
</dbReference>
<organism evidence="4 5">
    <name type="scientific">Moraxella nasicaprae</name>
    <dbReference type="NCBI Taxonomy" id="2904122"/>
    <lineage>
        <taxon>Bacteria</taxon>
        <taxon>Pseudomonadati</taxon>
        <taxon>Pseudomonadota</taxon>
        <taxon>Gammaproteobacteria</taxon>
        <taxon>Moraxellales</taxon>
        <taxon>Moraxellaceae</taxon>
        <taxon>Moraxella</taxon>
    </lineage>
</organism>
<feature type="transmembrane region" description="Helical" evidence="2">
    <location>
        <begin position="590"/>
        <end position="609"/>
    </location>
</feature>
<feature type="domain" description="Phage tail tape measure protein" evidence="3">
    <location>
        <begin position="153"/>
        <end position="355"/>
    </location>
</feature>
<reference evidence="4" key="1">
    <citation type="submission" date="2021-12" db="EMBL/GenBank/DDBJ databases">
        <title>taxonomy of Moraxella sp. ZY201224.</title>
        <authorList>
            <person name="Li F."/>
        </authorList>
    </citation>
    <scope>NUCLEOTIDE SEQUENCE</scope>
    <source>
        <strain evidence="4">ZY201224</strain>
    </source>
</reference>
<dbReference type="EMBL" id="CP089977">
    <property type="protein sequence ID" value="UXZ04852.1"/>
    <property type="molecule type" value="Genomic_DNA"/>
</dbReference>
<feature type="transmembrane region" description="Helical" evidence="2">
    <location>
        <begin position="477"/>
        <end position="499"/>
    </location>
</feature>
<evidence type="ECO:0000313" key="4">
    <source>
        <dbReference type="EMBL" id="UXZ04852.1"/>
    </source>
</evidence>
<dbReference type="PANTHER" id="PTHR37813">
    <property type="entry name" value="FELS-2 PROPHAGE PROTEIN"/>
    <property type="match status" value="1"/>
</dbReference>
<evidence type="ECO:0000256" key="2">
    <source>
        <dbReference type="SAM" id="Phobius"/>
    </source>
</evidence>
<dbReference type="RefSeq" id="WP_263076348.1">
    <property type="nucleotide sequence ID" value="NZ_CP089977.1"/>
</dbReference>
<evidence type="ECO:0000313" key="5">
    <source>
        <dbReference type="Proteomes" id="UP001063782"/>
    </source>
</evidence>
<gene>
    <name evidence="4" type="ORF">LU297_09870</name>
</gene>
<dbReference type="NCBIfam" id="TIGR01760">
    <property type="entry name" value="tape_meas_TP901"/>
    <property type="match status" value="1"/>
</dbReference>
<accession>A0ABY6F415</accession>
<dbReference type="PANTHER" id="PTHR37813:SF1">
    <property type="entry name" value="FELS-2 PROPHAGE PROTEIN"/>
    <property type="match status" value="1"/>
</dbReference>
<keyword evidence="2" id="KW-0812">Transmembrane</keyword>
<protein>
    <submittedName>
        <fullName evidence="4">Phage tail tape measure protein</fullName>
    </submittedName>
</protein>
<sequence length="972" mass="103103">MATELSIVISASAMIGGAMNAIRTLTGGLDSVRRSSNILGNEQRRLRGEIDRLGGSSAVPALQRQYDRLGRTMQGLRTNAVQQAGIQTRLENNRQARADMQSQVMGLLGAGMTIAAPVKLAIDFESSMADVKKVVDFGDDPIIAKKQFQELSDEILHLSTIRPMSANDIAQIVALGGQSGIARGELMKFADDAVKMGVAFDVSAQQAGQSMAEMRTAFGMNQTQVVELADQINHLGNNTPAAAKSIMEIVQRVGAFGEVAGSSAGAIAAVGATIRGMGVADEVAATGIKNMFLALGKGENATKGQKAAWEKLGLDHEQIAKDMQTNAEETTLKVLESISKLEKHEQGQVLESLFGSESLLAIAPLLSQLGTLKDNLKKVGDSSQYAGSMNKEYEARAQTTANNLQTLKNQMVMLGISVGSVVLPALNGLINDIKPVIESVIAFTKANPELIATLFKVVTALFAFKAGSLAVRFGFNLLFGGLLSGYGVVARFMGAFRLVNASIRLFQMGRAVSALRLFGLSARQARTAISLFTGGFKLIRSGATGFVSVLGKIMNFAKLFGSSLFSVGAKVGQAFMMIGRVMAVVGRAMLTNPIILIAAVIAGVAYLIYKNWDTIKPMLVAFWTSITQAASDAWQWLVGIWNGFTAWFSSLWNGVSSWIGGVWTGIVNGASIAWQWLIGIWSGFTAWFSSLWTGITAWVSGVWTGIVNGATAAWQWLVGIWSGASAWFGGLWQSVLSVVMSVWSGITSFLSGVWANIRGLVSAGVQGLMAIIRGFSPISAFSTAFSAVWGFLSGLVGRFRTFGVNIIQGLIGGIKSMAGAVVGAISSTVGNVAGTAKRMLGINSPSRVFRQLGSWVSEGLAIGIDKGGQKPVSAIGSVASGVTANFGAKMGNLSAQISTSVGEHQARMTNANATNAYNSNNQQQGNITIHFNPTINTSGGDVGKIERALQISQAEFEKLFNRMQADRQRRAY</sequence>
<keyword evidence="5" id="KW-1185">Reference proteome</keyword>
<proteinExistence type="predicted"/>
<feature type="transmembrane region" description="Helical" evidence="2">
    <location>
        <begin position="738"/>
        <end position="757"/>
    </location>
</feature>
<dbReference type="Proteomes" id="UP001063782">
    <property type="component" value="Chromosome"/>
</dbReference>
<evidence type="ECO:0000256" key="1">
    <source>
        <dbReference type="ARBA" id="ARBA00022612"/>
    </source>
</evidence>
<keyword evidence="1" id="KW-1188">Viral release from host cell</keyword>
<name>A0ABY6F415_9GAMM</name>
<keyword evidence="2" id="KW-0472">Membrane</keyword>